<dbReference type="AlphaFoldDB" id="I3SR07"/>
<sequence>MMFADTNDIFLLCFLLFKKKNSQQVKRSKKTCKASLAKGNGNTALTPALIYSPTVKPNPNL</sequence>
<protein>
    <submittedName>
        <fullName evidence="1">Uncharacterized protein</fullName>
    </submittedName>
</protein>
<reference evidence="1" key="1">
    <citation type="submission" date="2012-05" db="EMBL/GenBank/DDBJ databases">
        <authorList>
            <person name="Krishnakumar V."/>
            <person name="Cheung F."/>
            <person name="Xiao Y."/>
            <person name="Chan A."/>
            <person name="Moskal W.A."/>
            <person name="Town C.D."/>
        </authorList>
    </citation>
    <scope>NUCLEOTIDE SEQUENCE</scope>
</reference>
<organism evidence="1">
    <name type="scientific">Medicago truncatula</name>
    <name type="common">Barrel medic</name>
    <name type="synonym">Medicago tribuloides</name>
    <dbReference type="NCBI Taxonomy" id="3880"/>
    <lineage>
        <taxon>Eukaryota</taxon>
        <taxon>Viridiplantae</taxon>
        <taxon>Streptophyta</taxon>
        <taxon>Embryophyta</taxon>
        <taxon>Tracheophyta</taxon>
        <taxon>Spermatophyta</taxon>
        <taxon>Magnoliopsida</taxon>
        <taxon>eudicotyledons</taxon>
        <taxon>Gunneridae</taxon>
        <taxon>Pentapetalae</taxon>
        <taxon>rosids</taxon>
        <taxon>fabids</taxon>
        <taxon>Fabales</taxon>
        <taxon>Fabaceae</taxon>
        <taxon>Papilionoideae</taxon>
        <taxon>50 kb inversion clade</taxon>
        <taxon>NPAAA clade</taxon>
        <taxon>Hologalegina</taxon>
        <taxon>IRL clade</taxon>
        <taxon>Trifolieae</taxon>
        <taxon>Medicago</taxon>
    </lineage>
</organism>
<dbReference type="EMBL" id="BT142905">
    <property type="protein sequence ID" value="AFK42699.1"/>
    <property type="molecule type" value="mRNA"/>
</dbReference>
<evidence type="ECO:0000313" key="1">
    <source>
        <dbReference type="EMBL" id="AFK42699.1"/>
    </source>
</evidence>
<accession>I3SR07</accession>
<name>I3SR07_MEDTR</name>
<proteinExistence type="evidence at transcript level"/>